<evidence type="ECO:0000313" key="2">
    <source>
        <dbReference type="EMBL" id="EJK43787.1"/>
    </source>
</evidence>
<gene>
    <name evidence="2" type="ORF">THAOC_37734</name>
</gene>
<organism evidence="2 3">
    <name type="scientific">Thalassiosira oceanica</name>
    <name type="common">Marine diatom</name>
    <dbReference type="NCBI Taxonomy" id="159749"/>
    <lineage>
        <taxon>Eukaryota</taxon>
        <taxon>Sar</taxon>
        <taxon>Stramenopiles</taxon>
        <taxon>Ochrophyta</taxon>
        <taxon>Bacillariophyta</taxon>
        <taxon>Coscinodiscophyceae</taxon>
        <taxon>Thalassiosirophycidae</taxon>
        <taxon>Thalassiosirales</taxon>
        <taxon>Thalassiosiraceae</taxon>
        <taxon>Thalassiosira</taxon>
    </lineage>
</organism>
<evidence type="ECO:0000256" key="1">
    <source>
        <dbReference type="SAM" id="MobiDB-lite"/>
    </source>
</evidence>
<proteinExistence type="predicted"/>
<sequence length="334" mass="36445">MLGQTGRRGDRDAGGAHADERSHWKTSPTGRAAVSPLGSLHRPPLLGQLAVRGGLSGAHSSNDDGSGDEADDSVGDIPRRIQTKARLDNLSFLPPVCLSLFAPQKSGPPNKRSPRVTSKEEREHVRLQKQAVAKSSSRAHLQAIESNNKESQRQAETKDAREASLQADRVKRNQNRTDEKRLQMKLGGGKEPVMRGQRPKIHYKTSSWCLARSLEVLGRPNSQISSQLPGLTKDSSYCGVSSPWGGFGRDNGLCLASGVLWGSFDREYAEKLVIEAFEEYTGLKVGYESRRGYKAVRNGSTNLGGIPVRPLGFAPVNIRIDSSGSETEFLFDEL</sequence>
<dbReference type="Proteomes" id="UP000266841">
    <property type="component" value="Unassembled WGS sequence"/>
</dbReference>
<feature type="non-terminal residue" evidence="2">
    <location>
        <position position="334"/>
    </location>
</feature>
<comment type="caution">
    <text evidence="2">The sequence shown here is derived from an EMBL/GenBank/DDBJ whole genome shotgun (WGS) entry which is preliminary data.</text>
</comment>
<dbReference type="EMBL" id="AGNL01050634">
    <property type="protein sequence ID" value="EJK43787.1"/>
    <property type="molecule type" value="Genomic_DNA"/>
</dbReference>
<reference evidence="2 3" key="1">
    <citation type="journal article" date="2012" name="Genome Biol.">
        <title>Genome and low-iron response of an oceanic diatom adapted to chronic iron limitation.</title>
        <authorList>
            <person name="Lommer M."/>
            <person name="Specht M."/>
            <person name="Roy A.S."/>
            <person name="Kraemer L."/>
            <person name="Andreson R."/>
            <person name="Gutowska M.A."/>
            <person name="Wolf J."/>
            <person name="Bergner S.V."/>
            <person name="Schilhabel M.B."/>
            <person name="Klostermeier U.C."/>
            <person name="Beiko R.G."/>
            <person name="Rosenstiel P."/>
            <person name="Hippler M."/>
            <person name="Laroche J."/>
        </authorList>
    </citation>
    <scope>NUCLEOTIDE SEQUENCE [LARGE SCALE GENOMIC DNA]</scope>
    <source>
        <strain evidence="2 3">CCMP1005</strain>
    </source>
</reference>
<feature type="compositionally biased region" description="Basic and acidic residues" evidence="1">
    <location>
        <begin position="117"/>
        <end position="126"/>
    </location>
</feature>
<evidence type="ECO:0000313" key="3">
    <source>
        <dbReference type="Proteomes" id="UP000266841"/>
    </source>
</evidence>
<feature type="compositionally biased region" description="Basic and acidic residues" evidence="1">
    <location>
        <begin position="7"/>
        <end position="23"/>
    </location>
</feature>
<dbReference type="AlphaFoldDB" id="K0RBE0"/>
<feature type="region of interest" description="Disordered" evidence="1">
    <location>
        <begin position="100"/>
        <end position="181"/>
    </location>
</feature>
<accession>K0RBE0</accession>
<protein>
    <submittedName>
        <fullName evidence="2">Uncharacterized protein</fullName>
    </submittedName>
</protein>
<feature type="compositionally biased region" description="Acidic residues" evidence="1">
    <location>
        <begin position="65"/>
        <end position="74"/>
    </location>
</feature>
<feature type="region of interest" description="Disordered" evidence="1">
    <location>
        <begin position="1"/>
        <end position="75"/>
    </location>
</feature>
<feature type="compositionally biased region" description="Basic and acidic residues" evidence="1">
    <location>
        <begin position="147"/>
        <end position="181"/>
    </location>
</feature>
<name>K0RBE0_THAOC</name>
<keyword evidence="3" id="KW-1185">Reference proteome</keyword>